<dbReference type="AlphaFoldDB" id="A0A7J7KZW3"/>
<reference evidence="1 2" key="1">
    <citation type="journal article" date="2020" name="IScience">
        <title>Genome Sequencing of the Endangered Kingdonia uniflora (Circaeasteraceae, Ranunculales) Reveals Potential Mechanisms of Evolutionary Specialization.</title>
        <authorList>
            <person name="Sun Y."/>
            <person name="Deng T."/>
            <person name="Zhang A."/>
            <person name="Moore M.J."/>
            <person name="Landis J.B."/>
            <person name="Lin N."/>
            <person name="Zhang H."/>
            <person name="Zhang X."/>
            <person name="Huang J."/>
            <person name="Zhang X."/>
            <person name="Sun H."/>
            <person name="Wang H."/>
        </authorList>
    </citation>
    <scope>NUCLEOTIDE SEQUENCE [LARGE SCALE GENOMIC DNA]</scope>
    <source>
        <strain evidence="1">TB1705</strain>
        <tissue evidence="1">Leaf</tissue>
    </source>
</reference>
<evidence type="ECO:0000313" key="1">
    <source>
        <dbReference type="EMBL" id="KAF6135842.1"/>
    </source>
</evidence>
<keyword evidence="2" id="KW-1185">Reference proteome</keyword>
<dbReference type="InterPro" id="IPR044824">
    <property type="entry name" value="MAIN-like"/>
</dbReference>
<organism evidence="1 2">
    <name type="scientific">Kingdonia uniflora</name>
    <dbReference type="NCBI Taxonomy" id="39325"/>
    <lineage>
        <taxon>Eukaryota</taxon>
        <taxon>Viridiplantae</taxon>
        <taxon>Streptophyta</taxon>
        <taxon>Embryophyta</taxon>
        <taxon>Tracheophyta</taxon>
        <taxon>Spermatophyta</taxon>
        <taxon>Magnoliopsida</taxon>
        <taxon>Ranunculales</taxon>
        <taxon>Circaeasteraceae</taxon>
        <taxon>Kingdonia</taxon>
    </lineage>
</organism>
<dbReference type="Proteomes" id="UP000541444">
    <property type="component" value="Unassembled WGS sequence"/>
</dbReference>
<dbReference type="PANTHER" id="PTHR46033:SF8">
    <property type="entry name" value="PROTEIN MAINTENANCE OF MERISTEMS-LIKE"/>
    <property type="match status" value="1"/>
</dbReference>
<name>A0A7J7KZW3_9MAGN</name>
<accession>A0A7J7KZW3</accession>
<dbReference type="GO" id="GO:0010073">
    <property type="term" value="P:meristem maintenance"/>
    <property type="evidence" value="ECO:0007669"/>
    <property type="project" value="InterPro"/>
</dbReference>
<gene>
    <name evidence="1" type="ORF">GIB67_028161</name>
</gene>
<dbReference type="PANTHER" id="PTHR46033">
    <property type="entry name" value="PROTEIN MAIN-LIKE 2"/>
    <property type="match status" value="1"/>
</dbReference>
<dbReference type="EMBL" id="JACGCM010002776">
    <property type="protein sequence ID" value="KAF6135842.1"/>
    <property type="molecule type" value="Genomic_DNA"/>
</dbReference>
<evidence type="ECO:0000313" key="2">
    <source>
        <dbReference type="Proteomes" id="UP000541444"/>
    </source>
</evidence>
<protein>
    <submittedName>
        <fullName evidence="1">Uncharacterized protein</fullName>
    </submittedName>
</protein>
<sequence length="221" mass="25753">MVIKVWKKISTIQTIRDPVVKIFERFIDIRLEIGITPMNFTMLTSLSIDKYHIQVLYDDRWSILSEVRQLFPRIESNNTKSGNVSIAHMRTYLTITNDRADDITVVRDFIIFMMGYLWFQTANDTVLLGYREAVADLDEAPEYDWGSTILASLYHGLDTAYWFYEYCGVGHPIVKEALKITSYPCLKTWENGNRKKTNDKAGNLFTITRYLIDHQTIESIN</sequence>
<proteinExistence type="predicted"/>
<comment type="caution">
    <text evidence="1">The sequence shown here is derived from an EMBL/GenBank/DDBJ whole genome shotgun (WGS) entry which is preliminary data.</text>
</comment>